<dbReference type="PANTHER" id="PTHR11306:SF56">
    <property type="entry name" value="LP08842P-RELATED"/>
    <property type="match status" value="1"/>
</dbReference>
<keyword evidence="5" id="KW-1015">Disulfide bond</keyword>
<dbReference type="Proteomes" id="UP000092460">
    <property type="component" value="Unassembled WGS sequence"/>
</dbReference>
<dbReference type="GO" id="GO:0005576">
    <property type="term" value="C:extracellular region"/>
    <property type="evidence" value="ECO:0007669"/>
    <property type="project" value="UniProtKB-SubCell"/>
</dbReference>
<reference evidence="8" key="1">
    <citation type="submission" date="2015-01" db="EMBL/GenBank/DDBJ databases">
        <authorList>
            <person name="Aksoy S."/>
            <person name="Warren W."/>
            <person name="Wilson R.K."/>
        </authorList>
    </citation>
    <scope>NUCLEOTIDE SEQUENCE [LARGE SCALE GENOMIC DNA]</scope>
    <source>
        <strain evidence="8">IAEA</strain>
    </source>
</reference>
<dbReference type="EnsemblMetazoa" id="GPPI040437-RA">
    <property type="protein sequence ID" value="GPPI040437-PA"/>
    <property type="gene ID" value="GPPI040437"/>
</dbReference>
<evidence type="ECO:0000256" key="3">
    <source>
        <dbReference type="ARBA" id="ARBA00022525"/>
    </source>
</evidence>
<protein>
    <recommendedName>
        <fullName evidence="6">MD-2-related lipid-recognition domain-containing protein</fullName>
    </recommendedName>
</protein>
<comment type="subcellular location">
    <subcellularLocation>
        <location evidence="1">Secreted</location>
    </subcellularLocation>
</comment>
<evidence type="ECO:0000256" key="5">
    <source>
        <dbReference type="ARBA" id="ARBA00023157"/>
    </source>
</evidence>
<dbReference type="SUPFAM" id="SSF81296">
    <property type="entry name" value="E set domains"/>
    <property type="match status" value="1"/>
</dbReference>
<dbReference type="AlphaFoldDB" id="A0A1B0BTY1"/>
<dbReference type="VEuPathDB" id="VectorBase:GPPI040437"/>
<keyword evidence="3" id="KW-0964">Secreted</keyword>
<dbReference type="InterPro" id="IPR014756">
    <property type="entry name" value="Ig_E-set"/>
</dbReference>
<evidence type="ECO:0000313" key="8">
    <source>
        <dbReference type="Proteomes" id="UP000092460"/>
    </source>
</evidence>
<reference evidence="7" key="2">
    <citation type="submission" date="2020-05" db="UniProtKB">
        <authorList>
            <consortium name="EnsemblMetazoa"/>
        </authorList>
    </citation>
    <scope>IDENTIFICATION</scope>
    <source>
        <strain evidence="7">IAEA</strain>
    </source>
</reference>
<evidence type="ECO:0000256" key="2">
    <source>
        <dbReference type="ARBA" id="ARBA00006370"/>
    </source>
</evidence>
<accession>A0A1B0BTY1</accession>
<proteinExistence type="inferred from homology"/>
<keyword evidence="4" id="KW-0732">Signal</keyword>
<dbReference type="Pfam" id="PF02221">
    <property type="entry name" value="E1_DerP2_DerF2"/>
    <property type="match status" value="1"/>
</dbReference>
<dbReference type="EMBL" id="JXJN01020411">
    <property type="status" value="NOT_ANNOTATED_CDS"/>
    <property type="molecule type" value="Genomic_DNA"/>
</dbReference>
<evidence type="ECO:0000313" key="7">
    <source>
        <dbReference type="EnsemblMetazoa" id="GPPI040437-PA"/>
    </source>
</evidence>
<dbReference type="SMART" id="SM00737">
    <property type="entry name" value="ML"/>
    <property type="match status" value="1"/>
</dbReference>
<dbReference type="InterPro" id="IPR033916">
    <property type="entry name" value="ML_Npc2-like"/>
</dbReference>
<dbReference type="InterPro" id="IPR003172">
    <property type="entry name" value="ML_dom"/>
</dbReference>
<dbReference type="PANTHER" id="PTHR11306">
    <property type="entry name" value="NIEMANN PICK TYPE C2 PROTEIN NPC2-RELATED"/>
    <property type="match status" value="1"/>
</dbReference>
<comment type="similarity">
    <text evidence="2">Belongs to the NPC2 family.</text>
</comment>
<dbReference type="Gene3D" id="2.60.40.770">
    <property type="match status" value="1"/>
</dbReference>
<dbReference type="InterPro" id="IPR039670">
    <property type="entry name" value="NPC2-like"/>
</dbReference>
<evidence type="ECO:0000256" key="1">
    <source>
        <dbReference type="ARBA" id="ARBA00004613"/>
    </source>
</evidence>
<sequence length="151" mass="16788">MACNLQIAIVFEKLYSLTLHTYLPTIIGSKTGKFTSVYISDCDTTKHECILKRDSNVTIIIDFTLAENVNAVKTVVHGKVMGVEMPFNLQNPDACVGSGLICPLSKTEIYVYTAVLPVLKAYPKVNVIVKWELKDEHDEDIVCVEIPAKIQ</sequence>
<dbReference type="GO" id="GO:0032934">
    <property type="term" value="F:sterol binding"/>
    <property type="evidence" value="ECO:0007669"/>
    <property type="project" value="InterPro"/>
</dbReference>
<dbReference type="GO" id="GO:0032367">
    <property type="term" value="P:intracellular cholesterol transport"/>
    <property type="evidence" value="ECO:0007669"/>
    <property type="project" value="InterPro"/>
</dbReference>
<evidence type="ECO:0000256" key="4">
    <source>
        <dbReference type="ARBA" id="ARBA00022729"/>
    </source>
</evidence>
<keyword evidence="8" id="KW-1185">Reference proteome</keyword>
<evidence type="ECO:0000259" key="6">
    <source>
        <dbReference type="SMART" id="SM00737"/>
    </source>
</evidence>
<dbReference type="CDD" id="cd00916">
    <property type="entry name" value="Npc2_like"/>
    <property type="match status" value="1"/>
</dbReference>
<dbReference type="FunFam" id="2.60.40.770:FF:000001">
    <property type="entry name" value="NPC intracellular cholesterol transporter 2"/>
    <property type="match status" value="1"/>
</dbReference>
<name>A0A1B0BTY1_9MUSC</name>
<organism evidence="7 8">
    <name type="scientific">Glossina palpalis gambiensis</name>
    <dbReference type="NCBI Taxonomy" id="67801"/>
    <lineage>
        <taxon>Eukaryota</taxon>
        <taxon>Metazoa</taxon>
        <taxon>Ecdysozoa</taxon>
        <taxon>Arthropoda</taxon>
        <taxon>Hexapoda</taxon>
        <taxon>Insecta</taxon>
        <taxon>Pterygota</taxon>
        <taxon>Neoptera</taxon>
        <taxon>Endopterygota</taxon>
        <taxon>Diptera</taxon>
        <taxon>Brachycera</taxon>
        <taxon>Muscomorpha</taxon>
        <taxon>Hippoboscoidea</taxon>
        <taxon>Glossinidae</taxon>
        <taxon>Glossina</taxon>
    </lineage>
</organism>
<dbReference type="STRING" id="67801.A0A1B0BTY1"/>
<feature type="domain" description="MD-2-related lipid-recognition" evidence="6">
    <location>
        <begin position="28"/>
        <end position="148"/>
    </location>
</feature>